<comment type="similarity">
    <text evidence="1 6">Belongs to the type-B carboxylesterase/lipase family.</text>
</comment>
<sequence>MLTQFLILIFLQSILAGHNVQVTTPLGAMEGTTLTTRLGKTIYSFRGIRYAQAPRFKPPVPVEKWSGVYNATVDGPVCPQPTNDPVSEDCLMLNVYTTKLPAGGNNPKRPVIIHLHAGGFYSATGRSNWGGPQYFLDQDIVLITINYRVGSLEFISLGREAPGNNGLRDQVVAIKWVKNNIAAFGGDPDSVTLYGYSAGASSITLHMVSPMSRDLFHKAIIGSGSML</sequence>
<dbReference type="Gene3D" id="3.40.50.1820">
    <property type="entry name" value="alpha/beta hydrolase"/>
    <property type="match status" value="1"/>
</dbReference>
<keyword evidence="2" id="KW-0719">Serine esterase</keyword>
<dbReference type="AlphaFoldDB" id="A0A482VL77"/>
<organism evidence="8 9">
    <name type="scientific">Asbolus verrucosus</name>
    <name type="common">Desert ironclad beetle</name>
    <dbReference type="NCBI Taxonomy" id="1661398"/>
    <lineage>
        <taxon>Eukaryota</taxon>
        <taxon>Metazoa</taxon>
        <taxon>Ecdysozoa</taxon>
        <taxon>Arthropoda</taxon>
        <taxon>Hexapoda</taxon>
        <taxon>Insecta</taxon>
        <taxon>Pterygota</taxon>
        <taxon>Neoptera</taxon>
        <taxon>Endopterygota</taxon>
        <taxon>Coleoptera</taxon>
        <taxon>Polyphaga</taxon>
        <taxon>Cucujiformia</taxon>
        <taxon>Tenebrionidae</taxon>
        <taxon>Pimeliinae</taxon>
        <taxon>Asbolus</taxon>
    </lineage>
</organism>
<dbReference type="Pfam" id="PF00135">
    <property type="entry name" value="COesterase"/>
    <property type="match status" value="1"/>
</dbReference>
<proteinExistence type="inferred from homology"/>
<feature type="domain" description="Carboxylesterase type B" evidence="7">
    <location>
        <begin position="20"/>
        <end position="227"/>
    </location>
</feature>
<evidence type="ECO:0000259" key="7">
    <source>
        <dbReference type="Pfam" id="PF00135"/>
    </source>
</evidence>
<dbReference type="PROSITE" id="PS00122">
    <property type="entry name" value="CARBOXYLESTERASE_B_1"/>
    <property type="match status" value="1"/>
</dbReference>
<dbReference type="Proteomes" id="UP000292052">
    <property type="component" value="Unassembled WGS sequence"/>
</dbReference>
<dbReference type="STRING" id="1661398.A0A482VL77"/>
<dbReference type="GO" id="GO:0052689">
    <property type="term" value="F:carboxylic ester hydrolase activity"/>
    <property type="evidence" value="ECO:0007669"/>
    <property type="project" value="UniProtKB-KW"/>
</dbReference>
<gene>
    <name evidence="8" type="ORF">BDFB_014445</name>
</gene>
<feature type="chain" id="PRO_5019619140" description="Carboxylic ester hydrolase" evidence="6">
    <location>
        <begin position="17"/>
        <end position="227"/>
    </location>
</feature>
<keyword evidence="4" id="KW-1015">Disulfide bond</keyword>
<dbReference type="InterPro" id="IPR029058">
    <property type="entry name" value="AB_hydrolase_fold"/>
</dbReference>
<dbReference type="PANTHER" id="PTHR43142:SF1">
    <property type="entry name" value="CARBOXYLIC ESTER HYDROLASE"/>
    <property type="match status" value="1"/>
</dbReference>
<keyword evidence="5" id="KW-0325">Glycoprotein</keyword>
<keyword evidence="9" id="KW-1185">Reference proteome</keyword>
<dbReference type="EC" id="3.1.1.-" evidence="6"/>
<feature type="non-terminal residue" evidence="8">
    <location>
        <position position="227"/>
    </location>
</feature>
<name>A0A482VL77_ASBVE</name>
<reference evidence="8 9" key="1">
    <citation type="submission" date="2017-03" db="EMBL/GenBank/DDBJ databases">
        <title>Genome of the blue death feigning beetle - Asbolus verrucosus.</title>
        <authorList>
            <person name="Rider S.D."/>
        </authorList>
    </citation>
    <scope>NUCLEOTIDE SEQUENCE [LARGE SCALE GENOMIC DNA]</scope>
    <source>
        <strain evidence="8">Butters</strain>
        <tissue evidence="8">Head and leg muscle</tissue>
    </source>
</reference>
<keyword evidence="6" id="KW-0732">Signal</keyword>
<evidence type="ECO:0000256" key="1">
    <source>
        <dbReference type="ARBA" id="ARBA00005964"/>
    </source>
</evidence>
<evidence type="ECO:0000256" key="4">
    <source>
        <dbReference type="ARBA" id="ARBA00023157"/>
    </source>
</evidence>
<keyword evidence="3 6" id="KW-0378">Hydrolase</keyword>
<evidence type="ECO:0000313" key="9">
    <source>
        <dbReference type="Proteomes" id="UP000292052"/>
    </source>
</evidence>
<accession>A0A482VL77</accession>
<dbReference type="InterPro" id="IPR002018">
    <property type="entry name" value="CarbesteraseB"/>
</dbReference>
<dbReference type="EMBL" id="QDEB01087555">
    <property type="protein sequence ID" value="RZC33602.1"/>
    <property type="molecule type" value="Genomic_DNA"/>
</dbReference>
<dbReference type="InterPro" id="IPR019826">
    <property type="entry name" value="Carboxylesterase_B_AS"/>
</dbReference>
<protein>
    <recommendedName>
        <fullName evidence="6">Carboxylic ester hydrolase</fullName>
        <ecNumber evidence="6">3.1.1.-</ecNumber>
    </recommendedName>
</protein>
<dbReference type="SUPFAM" id="SSF53474">
    <property type="entry name" value="alpha/beta-Hydrolases"/>
    <property type="match status" value="1"/>
</dbReference>
<evidence type="ECO:0000256" key="2">
    <source>
        <dbReference type="ARBA" id="ARBA00022487"/>
    </source>
</evidence>
<evidence type="ECO:0000256" key="6">
    <source>
        <dbReference type="RuleBase" id="RU361235"/>
    </source>
</evidence>
<dbReference type="OrthoDB" id="6846267at2759"/>
<evidence type="ECO:0000256" key="3">
    <source>
        <dbReference type="ARBA" id="ARBA00022801"/>
    </source>
</evidence>
<comment type="caution">
    <text evidence="8">The sequence shown here is derived from an EMBL/GenBank/DDBJ whole genome shotgun (WGS) entry which is preliminary data.</text>
</comment>
<evidence type="ECO:0000256" key="5">
    <source>
        <dbReference type="ARBA" id="ARBA00023180"/>
    </source>
</evidence>
<dbReference type="PANTHER" id="PTHR43142">
    <property type="entry name" value="CARBOXYLIC ESTER HYDROLASE"/>
    <property type="match status" value="1"/>
</dbReference>
<evidence type="ECO:0000313" key="8">
    <source>
        <dbReference type="EMBL" id="RZC33602.1"/>
    </source>
</evidence>
<feature type="signal peptide" evidence="6">
    <location>
        <begin position="1"/>
        <end position="16"/>
    </location>
</feature>